<organism evidence="1 2">
    <name type="scientific">Datura stramonium</name>
    <name type="common">Jimsonweed</name>
    <name type="synonym">Common thornapple</name>
    <dbReference type="NCBI Taxonomy" id="4076"/>
    <lineage>
        <taxon>Eukaryota</taxon>
        <taxon>Viridiplantae</taxon>
        <taxon>Streptophyta</taxon>
        <taxon>Embryophyta</taxon>
        <taxon>Tracheophyta</taxon>
        <taxon>Spermatophyta</taxon>
        <taxon>Magnoliopsida</taxon>
        <taxon>eudicotyledons</taxon>
        <taxon>Gunneridae</taxon>
        <taxon>Pentapetalae</taxon>
        <taxon>asterids</taxon>
        <taxon>lamiids</taxon>
        <taxon>Solanales</taxon>
        <taxon>Solanaceae</taxon>
        <taxon>Solanoideae</taxon>
        <taxon>Datureae</taxon>
        <taxon>Datura</taxon>
    </lineage>
</organism>
<keyword evidence="2" id="KW-1185">Reference proteome</keyword>
<protein>
    <submittedName>
        <fullName evidence="1">Uncharacterized protein</fullName>
    </submittedName>
</protein>
<dbReference type="EMBL" id="JACEIK010000328">
    <property type="protein sequence ID" value="MCD7455099.1"/>
    <property type="molecule type" value="Genomic_DNA"/>
</dbReference>
<proteinExistence type="predicted"/>
<gene>
    <name evidence="1" type="ORF">HAX54_027003</name>
</gene>
<evidence type="ECO:0000313" key="2">
    <source>
        <dbReference type="Proteomes" id="UP000823775"/>
    </source>
</evidence>
<accession>A0ABS8S8E7</accession>
<dbReference type="Proteomes" id="UP000823775">
    <property type="component" value="Unassembled WGS sequence"/>
</dbReference>
<sequence>MSHCTVPTWHQRQEQVVEAEEANKYPHVHNHFLPMSSKCEEVAEVRWEKGQLGMQGLGGILSISQAKQTLGRAGIHCIHRASSYTPREESDQFKIMTKMIRSEIRM</sequence>
<name>A0ABS8S8E7_DATST</name>
<evidence type="ECO:0000313" key="1">
    <source>
        <dbReference type="EMBL" id="MCD7455099.1"/>
    </source>
</evidence>
<comment type="caution">
    <text evidence="1">The sequence shown here is derived from an EMBL/GenBank/DDBJ whole genome shotgun (WGS) entry which is preliminary data.</text>
</comment>
<reference evidence="1 2" key="1">
    <citation type="journal article" date="2021" name="BMC Genomics">
        <title>Datura genome reveals duplications of psychoactive alkaloid biosynthetic genes and high mutation rate following tissue culture.</title>
        <authorList>
            <person name="Rajewski A."/>
            <person name="Carter-House D."/>
            <person name="Stajich J."/>
            <person name="Litt A."/>
        </authorList>
    </citation>
    <scope>NUCLEOTIDE SEQUENCE [LARGE SCALE GENOMIC DNA]</scope>
    <source>
        <strain evidence="1">AR-01</strain>
    </source>
</reference>